<protein>
    <submittedName>
        <fullName evidence="2">SirB2 family protein</fullName>
    </submittedName>
</protein>
<sequence>MDWYYLQMREMHALLAWVSVAFFLVRGFAFQLQAEWPMDVRVRTLVFGTDLLLTVCGLSLWGLMHFNPWYDAWLGTKLLALVAYTATAHWAMGRDEFSLLGYVLALLLLGYMMAVSFTRDPWLGL</sequence>
<dbReference type="PIRSF" id="PIRSF005610">
    <property type="entry name" value="SirB"/>
    <property type="match status" value="1"/>
</dbReference>
<accession>A0ABU3PB12</accession>
<dbReference type="EMBL" id="JAVXZY010000003">
    <property type="protein sequence ID" value="MDT8999420.1"/>
    <property type="molecule type" value="Genomic_DNA"/>
</dbReference>
<dbReference type="InterPro" id="IPR007360">
    <property type="entry name" value="SirB"/>
</dbReference>
<evidence type="ECO:0000313" key="2">
    <source>
        <dbReference type="EMBL" id="MDT8999420.1"/>
    </source>
</evidence>
<comment type="caution">
    <text evidence="2">The sequence shown here is derived from an EMBL/GenBank/DDBJ whole genome shotgun (WGS) entry which is preliminary data.</text>
</comment>
<evidence type="ECO:0000313" key="3">
    <source>
        <dbReference type="Proteomes" id="UP001246372"/>
    </source>
</evidence>
<dbReference type="Proteomes" id="UP001246372">
    <property type="component" value="Unassembled WGS sequence"/>
</dbReference>
<keyword evidence="1" id="KW-1133">Transmembrane helix</keyword>
<dbReference type="RefSeq" id="WP_315649977.1">
    <property type="nucleotide sequence ID" value="NZ_JAVXZY010000003.1"/>
</dbReference>
<dbReference type="PANTHER" id="PTHR39594:SF1">
    <property type="entry name" value="PROTEIN YCHQ"/>
    <property type="match status" value="1"/>
</dbReference>
<proteinExistence type="predicted"/>
<keyword evidence="1" id="KW-0472">Membrane</keyword>
<keyword evidence="3" id="KW-1185">Reference proteome</keyword>
<reference evidence="2" key="1">
    <citation type="submission" date="2023-09" db="EMBL/GenBank/DDBJ databases">
        <title>Paucibacter sp. APW11 Genome sequencing and assembly.</title>
        <authorList>
            <person name="Kim I."/>
        </authorList>
    </citation>
    <scope>NUCLEOTIDE SEQUENCE</scope>
    <source>
        <strain evidence="2">APW11</strain>
    </source>
</reference>
<name>A0ABU3PB12_9BURK</name>
<dbReference type="Pfam" id="PF04247">
    <property type="entry name" value="SirB"/>
    <property type="match status" value="1"/>
</dbReference>
<feature type="transmembrane region" description="Helical" evidence="1">
    <location>
        <begin position="45"/>
        <end position="63"/>
    </location>
</feature>
<feature type="transmembrane region" description="Helical" evidence="1">
    <location>
        <begin position="70"/>
        <end position="91"/>
    </location>
</feature>
<keyword evidence="1" id="KW-0812">Transmembrane</keyword>
<gene>
    <name evidence="2" type="ORF">RQP53_09095</name>
</gene>
<dbReference type="PANTHER" id="PTHR39594">
    <property type="entry name" value="PROTEIN YCHQ"/>
    <property type="match status" value="1"/>
</dbReference>
<evidence type="ECO:0000256" key="1">
    <source>
        <dbReference type="SAM" id="Phobius"/>
    </source>
</evidence>
<feature type="transmembrane region" description="Helical" evidence="1">
    <location>
        <begin position="97"/>
        <end position="117"/>
    </location>
</feature>
<organism evidence="2 3">
    <name type="scientific">Roseateles aquae</name>
    <dbReference type="NCBI Taxonomy" id="3077235"/>
    <lineage>
        <taxon>Bacteria</taxon>
        <taxon>Pseudomonadati</taxon>
        <taxon>Pseudomonadota</taxon>
        <taxon>Betaproteobacteria</taxon>
        <taxon>Burkholderiales</taxon>
        <taxon>Sphaerotilaceae</taxon>
        <taxon>Roseateles</taxon>
    </lineage>
</organism>